<evidence type="ECO:0000256" key="12">
    <source>
        <dbReference type="ARBA" id="ARBA00037975"/>
    </source>
</evidence>
<feature type="transmembrane region" description="Helical" evidence="14">
    <location>
        <begin position="20"/>
        <end position="41"/>
    </location>
</feature>
<protein>
    <submittedName>
        <fullName evidence="16">Cytochrome b</fullName>
    </submittedName>
</protein>
<evidence type="ECO:0000313" key="16">
    <source>
        <dbReference type="EMBL" id="MBO0415830.1"/>
    </source>
</evidence>
<feature type="compositionally biased region" description="Polar residues" evidence="13">
    <location>
        <begin position="206"/>
        <end position="215"/>
    </location>
</feature>
<sequence length="221" mass="23853">MSPSALVATSHSYPRLQILFHWLSVLLMASLALAGGLRHVLVKHASIEMRSVMIVHIGCGMALLFLTLLRAAARLAGPALPPLAGSGRAQRACAHAAHLAIYALILASCLLGWIIVNAKGLAIPMPLLGFEFPRLVAADPALVVATVRLHDWLGWACYSLLAVHIAAAIWHHVALKDDTLRRMSWRRRVPDPAPAVTDCHRCSPDTEAQNESLTPSDRLAS</sequence>
<evidence type="ECO:0000313" key="17">
    <source>
        <dbReference type="Proteomes" id="UP000664349"/>
    </source>
</evidence>
<keyword evidence="4" id="KW-1003">Cell membrane</keyword>
<dbReference type="EMBL" id="JAFLRD010000007">
    <property type="protein sequence ID" value="MBO0415830.1"/>
    <property type="molecule type" value="Genomic_DNA"/>
</dbReference>
<dbReference type="Proteomes" id="UP000664349">
    <property type="component" value="Unassembled WGS sequence"/>
</dbReference>
<evidence type="ECO:0000256" key="11">
    <source>
        <dbReference type="ARBA" id="ARBA00023136"/>
    </source>
</evidence>
<feature type="transmembrane region" description="Helical" evidence="14">
    <location>
        <begin position="53"/>
        <end position="76"/>
    </location>
</feature>
<dbReference type="InterPro" id="IPR052168">
    <property type="entry name" value="Cytochrome_b561_oxidase"/>
</dbReference>
<dbReference type="InterPro" id="IPR011577">
    <property type="entry name" value="Cyt_b561_bac/Ni-Hgenase"/>
</dbReference>
<evidence type="ECO:0000256" key="1">
    <source>
        <dbReference type="ARBA" id="ARBA00001970"/>
    </source>
</evidence>
<evidence type="ECO:0000256" key="8">
    <source>
        <dbReference type="ARBA" id="ARBA00022982"/>
    </source>
</evidence>
<evidence type="ECO:0000256" key="5">
    <source>
        <dbReference type="ARBA" id="ARBA00022617"/>
    </source>
</evidence>
<keyword evidence="6 14" id="KW-0812">Transmembrane</keyword>
<keyword evidence="5" id="KW-0349">Heme</keyword>
<keyword evidence="17" id="KW-1185">Reference proteome</keyword>
<feature type="region of interest" description="Disordered" evidence="13">
    <location>
        <begin position="192"/>
        <end position="221"/>
    </location>
</feature>
<keyword evidence="7" id="KW-0479">Metal-binding</keyword>
<comment type="subcellular location">
    <subcellularLocation>
        <location evidence="2">Cell membrane</location>
        <topology evidence="2">Multi-pass membrane protein</topology>
    </subcellularLocation>
</comment>
<proteinExistence type="inferred from homology"/>
<dbReference type="InterPro" id="IPR016174">
    <property type="entry name" value="Di-haem_cyt_TM"/>
</dbReference>
<keyword evidence="9 14" id="KW-1133">Transmembrane helix</keyword>
<dbReference type="PANTHER" id="PTHR30529">
    <property type="entry name" value="CYTOCHROME B561"/>
    <property type="match status" value="1"/>
</dbReference>
<keyword evidence="10" id="KW-0408">Iron</keyword>
<evidence type="ECO:0000259" key="15">
    <source>
        <dbReference type="Pfam" id="PF01292"/>
    </source>
</evidence>
<keyword evidence="11 14" id="KW-0472">Membrane</keyword>
<evidence type="ECO:0000256" key="7">
    <source>
        <dbReference type="ARBA" id="ARBA00022723"/>
    </source>
</evidence>
<evidence type="ECO:0000256" key="6">
    <source>
        <dbReference type="ARBA" id="ARBA00022692"/>
    </source>
</evidence>
<organism evidence="16 17">
    <name type="scientific">Chromobacterium haemolyticum</name>
    <dbReference type="NCBI Taxonomy" id="394935"/>
    <lineage>
        <taxon>Bacteria</taxon>
        <taxon>Pseudomonadati</taxon>
        <taxon>Pseudomonadota</taxon>
        <taxon>Betaproteobacteria</taxon>
        <taxon>Neisseriales</taxon>
        <taxon>Chromobacteriaceae</taxon>
        <taxon>Chromobacterium</taxon>
    </lineage>
</organism>
<evidence type="ECO:0000256" key="2">
    <source>
        <dbReference type="ARBA" id="ARBA00004651"/>
    </source>
</evidence>
<accession>A0ABS3GLA5</accession>
<comment type="cofactor">
    <cofactor evidence="1">
        <name>heme b</name>
        <dbReference type="ChEBI" id="CHEBI:60344"/>
    </cofactor>
</comment>
<evidence type="ECO:0000256" key="10">
    <source>
        <dbReference type="ARBA" id="ARBA00023004"/>
    </source>
</evidence>
<name>A0ABS3GLA5_9NEIS</name>
<gene>
    <name evidence="16" type="ORF">J1C50_09905</name>
</gene>
<evidence type="ECO:0000256" key="4">
    <source>
        <dbReference type="ARBA" id="ARBA00022475"/>
    </source>
</evidence>
<comment type="caution">
    <text evidence="16">The sequence shown here is derived from an EMBL/GenBank/DDBJ whole genome shotgun (WGS) entry which is preliminary data.</text>
</comment>
<keyword evidence="8" id="KW-0249">Electron transport</keyword>
<dbReference type="SUPFAM" id="SSF81342">
    <property type="entry name" value="Transmembrane di-heme cytochromes"/>
    <property type="match status" value="1"/>
</dbReference>
<feature type="domain" description="Cytochrome b561 bacterial/Ni-hydrogenase" evidence="15">
    <location>
        <begin position="13"/>
        <end position="183"/>
    </location>
</feature>
<feature type="transmembrane region" description="Helical" evidence="14">
    <location>
        <begin position="96"/>
        <end position="116"/>
    </location>
</feature>
<evidence type="ECO:0000256" key="3">
    <source>
        <dbReference type="ARBA" id="ARBA00022448"/>
    </source>
</evidence>
<evidence type="ECO:0000256" key="9">
    <source>
        <dbReference type="ARBA" id="ARBA00022989"/>
    </source>
</evidence>
<dbReference type="PANTHER" id="PTHR30529:SF3">
    <property type="entry name" value="CYTOCHROME B561 HOMOLOG 1"/>
    <property type="match status" value="1"/>
</dbReference>
<dbReference type="Pfam" id="PF01292">
    <property type="entry name" value="Ni_hydr_CYTB"/>
    <property type="match status" value="1"/>
</dbReference>
<dbReference type="RefSeq" id="WP_052052076.1">
    <property type="nucleotide sequence ID" value="NZ_JAEILV010000006.1"/>
</dbReference>
<reference evidence="16 17" key="1">
    <citation type="submission" date="2021-03" db="EMBL/GenBank/DDBJ databases">
        <title>First Case of infection caused by Chromobacterium haemolyticum derived from water in China.</title>
        <authorList>
            <person name="Chen J."/>
            <person name="Liu C."/>
        </authorList>
    </citation>
    <scope>NUCLEOTIDE SEQUENCE [LARGE SCALE GENOMIC DNA]</scope>
    <source>
        <strain evidence="16 17">WJ-5</strain>
    </source>
</reference>
<comment type="similarity">
    <text evidence="12">Belongs to the cytochrome b561 family.</text>
</comment>
<keyword evidence="3" id="KW-0813">Transport</keyword>
<evidence type="ECO:0000256" key="13">
    <source>
        <dbReference type="SAM" id="MobiDB-lite"/>
    </source>
</evidence>
<evidence type="ECO:0000256" key="14">
    <source>
        <dbReference type="SAM" id="Phobius"/>
    </source>
</evidence>
<feature type="transmembrane region" description="Helical" evidence="14">
    <location>
        <begin position="153"/>
        <end position="175"/>
    </location>
</feature>